<dbReference type="InterPro" id="IPR004387">
    <property type="entry name" value="Pept_M50_Zn"/>
</dbReference>
<keyword evidence="2" id="KW-0472">Membrane</keyword>
<dbReference type="Pfam" id="PF13828">
    <property type="entry name" value="DUF4190"/>
    <property type="match status" value="1"/>
</dbReference>
<feature type="transmembrane region" description="Helical" evidence="2">
    <location>
        <begin position="234"/>
        <end position="257"/>
    </location>
</feature>
<sequence>MTSPSLGVSLRTGTTQVQAVQQVGLAADAGVSAGDQVLSVRGQLVATGADIVAAMSGLSVGDAFDLQVARGGQVVALQTIVAPPPPLAVSMGVSLRPGTTQVMSVAPAGLAATAGVLAGDQLMSVNGRLLASGADVRAALDGCSEGEVVSLQVNRSGVVTPLQAIVHSSMLAERTAPARAAVTASSAALPPAGWYPSPAGDGTQRYWDGTQWSAATGPAQYGVARPQYAQTSGLAVASLICAFLVPFVLPIILGVAAKNDIRRSNGTKTGEGLATAGIVLGWIFTIITVLWVFVVFAALSS</sequence>
<dbReference type="Gene3D" id="2.30.42.10">
    <property type="match status" value="2"/>
</dbReference>
<dbReference type="EMBL" id="CAFBNF010000221">
    <property type="protein sequence ID" value="CAB4955955.1"/>
    <property type="molecule type" value="Genomic_DNA"/>
</dbReference>
<dbReference type="InterPro" id="IPR018929">
    <property type="entry name" value="DUF2510"/>
</dbReference>
<name>A0A6J7KKH9_9ZZZZ</name>
<dbReference type="SMART" id="SM00228">
    <property type="entry name" value="PDZ"/>
    <property type="match status" value="2"/>
</dbReference>
<feature type="domain" description="PDZ" evidence="3">
    <location>
        <begin position="74"/>
        <end position="157"/>
    </location>
</feature>
<feature type="transmembrane region" description="Helical" evidence="2">
    <location>
        <begin position="278"/>
        <end position="299"/>
    </location>
</feature>
<reference evidence="4" key="1">
    <citation type="submission" date="2020-05" db="EMBL/GenBank/DDBJ databases">
        <authorList>
            <person name="Chiriac C."/>
            <person name="Salcher M."/>
            <person name="Ghai R."/>
            <person name="Kavagutti S V."/>
        </authorList>
    </citation>
    <scope>NUCLEOTIDE SEQUENCE</scope>
</reference>
<evidence type="ECO:0000259" key="3">
    <source>
        <dbReference type="PROSITE" id="PS50106"/>
    </source>
</evidence>
<gene>
    <name evidence="4" type="ORF">UFOPK3773_01688</name>
</gene>
<evidence type="ECO:0000256" key="1">
    <source>
        <dbReference type="ARBA" id="ARBA00001947"/>
    </source>
</evidence>
<dbReference type="InterPro" id="IPR025241">
    <property type="entry name" value="DUF4190"/>
</dbReference>
<comment type="cofactor">
    <cofactor evidence="1">
        <name>Zn(2+)</name>
        <dbReference type="ChEBI" id="CHEBI:29105"/>
    </cofactor>
</comment>
<dbReference type="GO" id="GO:0004222">
    <property type="term" value="F:metalloendopeptidase activity"/>
    <property type="evidence" value="ECO:0007669"/>
    <property type="project" value="InterPro"/>
</dbReference>
<dbReference type="Pfam" id="PF13180">
    <property type="entry name" value="PDZ_2"/>
    <property type="match status" value="2"/>
</dbReference>
<proteinExistence type="predicted"/>
<protein>
    <submittedName>
        <fullName evidence="4">Unannotated protein</fullName>
    </submittedName>
</protein>
<dbReference type="PANTHER" id="PTHR42837">
    <property type="entry name" value="REGULATOR OF SIGMA-E PROTEASE RSEP"/>
    <property type="match status" value="1"/>
</dbReference>
<keyword evidence="2" id="KW-1133">Transmembrane helix</keyword>
<dbReference type="PROSITE" id="PS50106">
    <property type="entry name" value="PDZ"/>
    <property type="match status" value="2"/>
</dbReference>
<evidence type="ECO:0000313" key="4">
    <source>
        <dbReference type="EMBL" id="CAB4955955.1"/>
    </source>
</evidence>
<evidence type="ECO:0000256" key="2">
    <source>
        <dbReference type="SAM" id="Phobius"/>
    </source>
</evidence>
<dbReference type="InterPro" id="IPR036034">
    <property type="entry name" value="PDZ_sf"/>
</dbReference>
<dbReference type="SUPFAM" id="SSF50156">
    <property type="entry name" value="PDZ domain-like"/>
    <property type="match status" value="2"/>
</dbReference>
<dbReference type="GO" id="GO:0016020">
    <property type="term" value="C:membrane"/>
    <property type="evidence" value="ECO:0007669"/>
    <property type="project" value="InterPro"/>
</dbReference>
<accession>A0A6J7KKH9</accession>
<dbReference type="Pfam" id="PF10708">
    <property type="entry name" value="DUF2510"/>
    <property type="match status" value="1"/>
</dbReference>
<dbReference type="InterPro" id="IPR001478">
    <property type="entry name" value="PDZ"/>
</dbReference>
<dbReference type="AlphaFoldDB" id="A0A6J7KKH9"/>
<keyword evidence="2" id="KW-0812">Transmembrane</keyword>
<organism evidence="4">
    <name type="scientific">freshwater metagenome</name>
    <dbReference type="NCBI Taxonomy" id="449393"/>
    <lineage>
        <taxon>unclassified sequences</taxon>
        <taxon>metagenomes</taxon>
        <taxon>ecological metagenomes</taxon>
    </lineage>
</organism>
<dbReference type="PANTHER" id="PTHR42837:SF2">
    <property type="entry name" value="MEMBRANE METALLOPROTEASE ARASP2, CHLOROPLASTIC-RELATED"/>
    <property type="match status" value="1"/>
</dbReference>
<feature type="domain" description="PDZ" evidence="3">
    <location>
        <begin position="1"/>
        <end position="43"/>
    </location>
</feature>
<dbReference type="GO" id="GO:0006508">
    <property type="term" value="P:proteolysis"/>
    <property type="evidence" value="ECO:0007669"/>
    <property type="project" value="InterPro"/>
</dbReference>